<dbReference type="Proteomes" id="UP000229385">
    <property type="component" value="Unassembled WGS sequence"/>
</dbReference>
<organism evidence="1 2">
    <name type="scientific">Candidatus Uhrbacteria bacterium CG_4_9_14_3_um_filter_50_9</name>
    <dbReference type="NCBI Taxonomy" id="1975035"/>
    <lineage>
        <taxon>Bacteria</taxon>
        <taxon>Candidatus Uhriibacteriota</taxon>
    </lineage>
</organism>
<accession>A0A2M7XC97</accession>
<evidence type="ECO:0000313" key="2">
    <source>
        <dbReference type="Proteomes" id="UP000229385"/>
    </source>
</evidence>
<name>A0A2M7XC97_9BACT</name>
<comment type="caution">
    <text evidence="1">The sequence shown here is derived from an EMBL/GenBank/DDBJ whole genome shotgun (WGS) entry which is preliminary data.</text>
</comment>
<protein>
    <submittedName>
        <fullName evidence="1">Uncharacterized protein</fullName>
    </submittedName>
</protein>
<reference evidence="2" key="1">
    <citation type="submission" date="2017-09" db="EMBL/GenBank/DDBJ databases">
        <title>Depth-based differentiation of microbial function through sediment-hosted aquifers and enrichment of novel symbionts in the deep terrestrial subsurface.</title>
        <authorList>
            <person name="Probst A.J."/>
            <person name="Ladd B."/>
            <person name="Jarett J.K."/>
            <person name="Geller-Mcgrath D.E."/>
            <person name="Sieber C.M.K."/>
            <person name="Emerson J.B."/>
            <person name="Anantharaman K."/>
            <person name="Thomas B.C."/>
            <person name="Malmstrom R."/>
            <person name="Stieglmeier M."/>
            <person name="Klingl A."/>
            <person name="Woyke T."/>
            <person name="Ryan C.M."/>
            <person name="Banfield J.F."/>
        </authorList>
    </citation>
    <scope>NUCLEOTIDE SEQUENCE [LARGE SCALE GENOMIC DNA]</scope>
</reference>
<proteinExistence type="predicted"/>
<sequence length="181" mass="21017">MSNSKNEPVIKDQLLQRLKSKDSHWIDGDAEQGKENQKTVDLVNHESKIAIEIKDVTYSLLSNHRENLKKLNNVLMDALQDSCLKFSKYPRYKTCLFILSNDDDLSIVEYALLGCVAFTKPNGSLVEIPRTKKYKDNIWNNTGCFVLFYSQSNYKFVVNPYLKNDIRKMDQEVVEKMLRSI</sequence>
<gene>
    <name evidence="1" type="ORF">CO174_02800</name>
</gene>
<evidence type="ECO:0000313" key="1">
    <source>
        <dbReference type="EMBL" id="PJA45508.1"/>
    </source>
</evidence>
<dbReference type="EMBL" id="PFWU01000032">
    <property type="protein sequence ID" value="PJA45508.1"/>
    <property type="molecule type" value="Genomic_DNA"/>
</dbReference>
<dbReference type="AlphaFoldDB" id="A0A2M7XC97"/>